<evidence type="ECO:0000313" key="2">
    <source>
        <dbReference type="Proteomes" id="UP000182259"/>
    </source>
</evidence>
<dbReference type="Proteomes" id="UP000182259">
    <property type="component" value="Chromosome I"/>
</dbReference>
<dbReference type="AlphaFoldDB" id="A0A1L0BAE5"/>
<accession>A0A1L0BAE5</accession>
<organism evidence="1 2">
    <name type="scientific">Sungouiella intermedia</name>
    <dbReference type="NCBI Taxonomy" id="45354"/>
    <lineage>
        <taxon>Eukaryota</taxon>
        <taxon>Fungi</taxon>
        <taxon>Dikarya</taxon>
        <taxon>Ascomycota</taxon>
        <taxon>Saccharomycotina</taxon>
        <taxon>Pichiomycetes</taxon>
        <taxon>Metschnikowiaceae</taxon>
        <taxon>Sungouiella</taxon>
    </lineage>
</organism>
<sequence length="93" mass="10388">MKRIIPEKAWKLNGVNSVEKNGPVQILSIPIRLNPQKSVAIRSKLTILDVTVDMITLLDSNVNSRSLGRGMLKFWALTYLDRRHCSPSGNSVS</sequence>
<name>A0A1L0BAE5_9ASCO</name>
<proteinExistence type="predicted"/>
<protein>
    <submittedName>
        <fullName evidence="1">CIC11C00000004156</fullName>
    </submittedName>
</protein>
<gene>
    <name evidence="1" type="ORF">SAMEA4029009_CIC11G00000004156</name>
</gene>
<dbReference type="EMBL" id="LT635764">
    <property type="protein sequence ID" value="SGZ48631.1"/>
    <property type="molecule type" value="Genomic_DNA"/>
</dbReference>
<reference evidence="1 2" key="1">
    <citation type="submission" date="2016-10" db="EMBL/GenBank/DDBJ databases">
        <authorList>
            <person name="de Groot N.N."/>
        </authorList>
    </citation>
    <scope>NUCLEOTIDE SEQUENCE [LARGE SCALE GENOMIC DNA]</scope>
    <source>
        <strain evidence="1 2">PYCC 4715</strain>
    </source>
</reference>
<evidence type="ECO:0000313" key="1">
    <source>
        <dbReference type="EMBL" id="SGZ48631.1"/>
    </source>
</evidence>